<feature type="region of interest" description="Disordered" evidence="1">
    <location>
        <begin position="183"/>
        <end position="212"/>
    </location>
</feature>
<evidence type="ECO:0000313" key="4">
    <source>
        <dbReference type="Proteomes" id="UP000542695"/>
    </source>
</evidence>
<sequence>MKLSTFKRSFNATLSENKFLRMILAGSLVINFILVIFLGSKDTVVSVMPPTLAESAWVNSNEASSEFTEAWALYVANTVGNVTPGTASMIRKTLEPLLDPSIYQDVVNKIESQVQEIRRDRVSTTFEARQILREPKNPNKFFVVGRSFMQGPNGKPEPSNTTYEVHLMIRNYRPVITYLTTYEGKPRTEDSTRREEKTQNARKRMEKANHES</sequence>
<dbReference type="EMBL" id="JACARV010000107">
    <property type="protein sequence ID" value="NWC83863.1"/>
    <property type="molecule type" value="Genomic_DNA"/>
</dbReference>
<accession>A0A7Y7ZG87</accession>
<feature type="compositionally biased region" description="Basic and acidic residues" evidence="1">
    <location>
        <begin position="184"/>
        <end position="199"/>
    </location>
</feature>
<dbReference type="RefSeq" id="WP_177011223.1">
    <property type="nucleotide sequence ID" value="NZ_JACARV010000107.1"/>
</dbReference>
<dbReference type="AlphaFoldDB" id="A0A7Y7ZG87"/>
<feature type="transmembrane region" description="Helical" evidence="2">
    <location>
        <begin position="20"/>
        <end position="39"/>
    </location>
</feature>
<evidence type="ECO:0000256" key="1">
    <source>
        <dbReference type="SAM" id="MobiDB-lite"/>
    </source>
</evidence>
<comment type="caution">
    <text evidence="3">The sequence shown here is derived from an EMBL/GenBank/DDBJ whole genome shotgun (WGS) entry which is preliminary data.</text>
</comment>
<dbReference type="InterPro" id="IPR007973">
    <property type="entry name" value="Pilus_assembly_TraE"/>
</dbReference>
<dbReference type="Proteomes" id="UP000542695">
    <property type="component" value="Unassembled WGS sequence"/>
</dbReference>
<keyword evidence="2" id="KW-0812">Transmembrane</keyword>
<evidence type="ECO:0000313" key="3">
    <source>
        <dbReference type="EMBL" id="NWC83863.1"/>
    </source>
</evidence>
<keyword evidence="2" id="KW-0472">Membrane</keyword>
<name>A0A7Y7ZG87_PSEPU</name>
<protein>
    <submittedName>
        <fullName evidence="3">Pilus assembly protein</fullName>
    </submittedName>
</protein>
<dbReference type="Pfam" id="PF05309">
    <property type="entry name" value="TraE"/>
    <property type="match status" value="1"/>
</dbReference>
<keyword evidence="2" id="KW-1133">Transmembrane helix</keyword>
<evidence type="ECO:0000256" key="2">
    <source>
        <dbReference type="SAM" id="Phobius"/>
    </source>
</evidence>
<organism evidence="3 4">
    <name type="scientific">Pseudomonas putida</name>
    <name type="common">Arthrobacter siderocapsulatus</name>
    <dbReference type="NCBI Taxonomy" id="303"/>
    <lineage>
        <taxon>Bacteria</taxon>
        <taxon>Pseudomonadati</taxon>
        <taxon>Pseudomonadota</taxon>
        <taxon>Gammaproteobacteria</taxon>
        <taxon>Pseudomonadales</taxon>
        <taxon>Pseudomonadaceae</taxon>
        <taxon>Pseudomonas</taxon>
    </lineage>
</organism>
<proteinExistence type="predicted"/>
<gene>
    <name evidence="3" type="ORF">HX798_26780</name>
</gene>
<reference evidence="3 4" key="1">
    <citation type="submission" date="2020-04" db="EMBL/GenBank/DDBJ databases">
        <title>Molecular characterization of pseudomonads from Agaricus bisporus reveal novel blotch 2 pathogens in Western Europe.</title>
        <authorList>
            <person name="Taparia T."/>
            <person name="Krijger M."/>
            <person name="Haynes E."/>
            <person name="Elpinstone J.G."/>
            <person name="Noble R."/>
            <person name="Van Der Wolf J."/>
        </authorList>
    </citation>
    <scope>NUCLEOTIDE SEQUENCE [LARGE SCALE GENOMIC DNA]</scope>
    <source>
        <strain evidence="3 4">P7765</strain>
    </source>
</reference>